<comment type="caution">
    <text evidence="8">The sequence shown here is derived from an EMBL/GenBank/DDBJ whole genome shotgun (WGS) entry which is preliminary data.</text>
</comment>
<keyword evidence="2" id="KW-0902">Two-component regulatory system</keyword>
<dbReference type="CDD" id="cd17574">
    <property type="entry name" value="REC_OmpR"/>
    <property type="match status" value="1"/>
</dbReference>
<feature type="domain" description="Response regulatory" evidence="6">
    <location>
        <begin position="5"/>
        <end position="121"/>
    </location>
</feature>
<keyword evidence="1" id="KW-0597">Phosphoprotein</keyword>
<dbReference type="SMART" id="SM00862">
    <property type="entry name" value="Trans_reg_C"/>
    <property type="match status" value="1"/>
</dbReference>
<dbReference type="SMART" id="SM00448">
    <property type="entry name" value="REC"/>
    <property type="match status" value="1"/>
</dbReference>
<dbReference type="PANTHER" id="PTHR48111">
    <property type="entry name" value="REGULATOR OF RPOS"/>
    <property type="match status" value="1"/>
</dbReference>
<dbReference type="InterPro" id="IPR039420">
    <property type="entry name" value="WalR-like"/>
</dbReference>
<dbReference type="CDD" id="cd00383">
    <property type="entry name" value="trans_reg_C"/>
    <property type="match status" value="1"/>
</dbReference>
<proteinExistence type="predicted"/>
<dbReference type="SUPFAM" id="SSF52172">
    <property type="entry name" value="CheY-like"/>
    <property type="match status" value="1"/>
</dbReference>
<protein>
    <submittedName>
        <fullName evidence="8">Response regulator transcription factor</fullName>
    </submittedName>
</protein>
<evidence type="ECO:0000256" key="2">
    <source>
        <dbReference type="ARBA" id="ARBA00023012"/>
    </source>
</evidence>
<accession>A0ABT8L9N3</accession>
<evidence type="ECO:0000259" key="6">
    <source>
        <dbReference type="PROSITE" id="PS50110"/>
    </source>
</evidence>
<feature type="DNA-binding region" description="OmpR/PhoB-type" evidence="5">
    <location>
        <begin position="130"/>
        <end position="225"/>
    </location>
</feature>
<evidence type="ECO:0000256" key="3">
    <source>
        <dbReference type="ARBA" id="ARBA00023125"/>
    </source>
</evidence>
<organism evidence="8 9">
    <name type="scientific">Agaribacillus aureus</name>
    <dbReference type="NCBI Taxonomy" id="3051825"/>
    <lineage>
        <taxon>Bacteria</taxon>
        <taxon>Pseudomonadati</taxon>
        <taxon>Bacteroidota</taxon>
        <taxon>Cytophagia</taxon>
        <taxon>Cytophagales</taxon>
        <taxon>Splendidivirgaceae</taxon>
        <taxon>Agaribacillus</taxon>
    </lineage>
</organism>
<evidence type="ECO:0000313" key="9">
    <source>
        <dbReference type="Proteomes" id="UP001172083"/>
    </source>
</evidence>
<keyword evidence="9" id="KW-1185">Reference proteome</keyword>
<dbReference type="Pfam" id="PF00072">
    <property type="entry name" value="Response_reg"/>
    <property type="match status" value="1"/>
</dbReference>
<comment type="caution">
    <text evidence="4">Lacks conserved residue(s) required for the propagation of feature annotation.</text>
</comment>
<dbReference type="InterPro" id="IPR001867">
    <property type="entry name" value="OmpR/PhoB-type_DNA-bd"/>
</dbReference>
<dbReference type="Gene3D" id="3.40.50.2300">
    <property type="match status" value="1"/>
</dbReference>
<feature type="domain" description="OmpR/PhoB-type" evidence="7">
    <location>
        <begin position="130"/>
        <end position="225"/>
    </location>
</feature>
<dbReference type="Gene3D" id="1.10.10.10">
    <property type="entry name" value="Winged helix-like DNA-binding domain superfamily/Winged helix DNA-binding domain"/>
    <property type="match status" value="1"/>
</dbReference>
<dbReference type="PANTHER" id="PTHR48111:SF40">
    <property type="entry name" value="PHOSPHATE REGULON TRANSCRIPTIONAL REGULATORY PROTEIN PHOB"/>
    <property type="match status" value="1"/>
</dbReference>
<dbReference type="Proteomes" id="UP001172083">
    <property type="component" value="Unassembled WGS sequence"/>
</dbReference>
<dbReference type="PROSITE" id="PS51755">
    <property type="entry name" value="OMPR_PHOB"/>
    <property type="match status" value="1"/>
</dbReference>
<evidence type="ECO:0000256" key="5">
    <source>
        <dbReference type="PROSITE-ProRule" id="PRU01091"/>
    </source>
</evidence>
<dbReference type="EMBL" id="JAUJEB010000004">
    <property type="protein sequence ID" value="MDN5214452.1"/>
    <property type="molecule type" value="Genomic_DNA"/>
</dbReference>
<dbReference type="PROSITE" id="PS50110">
    <property type="entry name" value="RESPONSE_REGULATORY"/>
    <property type="match status" value="1"/>
</dbReference>
<gene>
    <name evidence="8" type="ORF">QQ020_20395</name>
</gene>
<dbReference type="InterPro" id="IPR036388">
    <property type="entry name" value="WH-like_DNA-bd_sf"/>
</dbReference>
<reference evidence="8" key="1">
    <citation type="submission" date="2023-06" db="EMBL/GenBank/DDBJ databases">
        <title>Genomic of Agaribacillus aureum.</title>
        <authorList>
            <person name="Wang G."/>
        </authorList>
    </citation>
    <scope>NUCLEOTIDE SEQUENCE</scope>
    <source>
        <strain evidence="8">BMA12</strain>
    </source>
</reference>
<dbReference type="RefSeq" id="WP_346759785.1">
    <property type="nucleotide sequence ID" value="NZ_JAUJEB010000004.1"/>
</dbReference>
<keyword evidence="3 5" id="KW-0238">DNA-binding</keyword>
<evidence type="ECO:0000256" key="4">
    <source>
        <dbReference type="PROSITE-ProRule" id="PRU00169"/>
    </source>
</evidence>
<sequence length="227" mass="26347">MLKGKILIIDDAIELLELLKDYFEKEGYQVRTHDKEETIMESALEFLPDLFIINALMSDRNGLKFCRTIKENEIFRDAYVMFLSDNNDESLEVDAFESGGDDFVAKPVKIRALKERVNKIFARKMQKGSSLQLIAGGELVINHHSYTVFLGQKELNFPKKEFDLLRFLAANPQRVFSRDDLLSNIWSSDYDVQPRTIDVHIRKIRDKIGKNYISTIKGVGYRFNLDQ</sequence>
<dbReference type="InterPro" id="IPR011006">
    <property type="entry name" value="CheY-like_superfamily"/>
</dbReference>
<evidence type="ECO:0000313" key="8">
    <source>
        <dbReference type="EMBL" id="MDN5214452.1"/>
    </source>
</evidence>
<evidence type="ECO:0000256" key="1">
    <source>
        <dbReference type="ARBA" id="ARBA00022553"/>
    </source>
</evidence>
<dbReference type="InterPro" id="IPR001789">
    <property type="entry name" value="Sig_transdc_resp-reg_receiver"/>
</dbReference>
<name>A0ABT8L9N3_9BACT</name>
<dbReference type="Pfam" id="PF00486">
    <property type="entry name" value="Trans_reg_C"/>
    <property type="match status" value="1"/>
</dbReference>
<evidence type="ECO:0000259" key="7">
    <source>
        <dbReference type="PROSITE" id="PS51755"/>
    </source>
</evidence>